<reference evidence="2 3" key="1">
    <citation type="submission" date="2018-08" db="EMBL/GenBank/DDBJ databases">
        <title>Genomic Encyclopedia of Archaeal and Bacterial Type Strains, Phase II (KMG-II): from individual species to whole genera.</title>
        <authorList>
            <person name="Goeker M."/>
        </authorList>
    </citation>
    <scope>NUCLEOTIDE SEQUENCE [LARGE SCALE GENOMIC DNA]</scope>
    <source>
        <strain evidence="2 3">DSM 45791</strain>
    </source>
</reference>
<dbReference type="EMBL" id="QUNO01000008">
    <property type="protein sequence ID" value="REH44956.1"/>
    <property type="molecule type" value="Genomic_DNA"/>
</dbReference>
<sequence>MNPTVAEVRDGVNHLPVNRPDPVRHMEVSA</sequence>
<name>A0A3E0HHW9_9PSEU</name>
<feature type="region of interest" description="Disordered" evidence="1">
    <location>
        <begin position="1"/>
        <end position="30"/>
    </location>
</feature>
<evidence type="ECO:0000256" key="1">
    <source>
        <dbReference type="SAM" id="MobiDB-lite"/>
    </source>
</evidence>
<evidence type="ECO:0000313" key="3">
    <source>
        <dbReference type="Proteomes" id="UP000256269"/>
    </source>
</evidence>
<keyword evidence="3" id="KW-1185">Reference proteome</keyword>
<proteinExistence type="predicted"/>
<accession>A0A3E0HHW9</accession>
<protein>
    <submittedName>
        <fullName evidence="2">Uncharacterized protein</fullName>
    </submittedName>
</protein>
<comment type="caution">
    <text evidence="2">The sequence shown here is derived from an EMBL/GenBank/DDBJ whole genome shotgun (WGS) entry which is preliminary data.</text>
</comment>
<gene>
    <name evidence="2" type="ORF">BCF44_108437</name>
</gene>
<dbReference type="AlphaFoldDB" id="A0A3E0HHW9"/>
<feature type="compositionally biased region" description="Basic and acidic residues" evidence="1">
    <location>
        <begin position="21"/>
        <end position="30"/>
    </location>
</feature>
<evidence type="ECO:0000313" key="2">
    <source>
        <dbReference type="EMBL" id="REH44956.1"/>
    </source>
</evidence>
<dbReference type="Proteomes" id="UP000256269">
    <property type="component" value="Unassembled WGS sequence"/>
</dbReference>
<organism evidence="2 3">
    <name type="scientific">Kutzneria buriramensis</name>
    <dbReference type="NCBI Taxonomy" id="1045776"/>
    <lineage>
        <taxon>Bacteria</taxon>
        <taxon>Bacillati</taxon>
        <taxon>Actinomycetota</taxon>
        <taxon>Actinomycetes</taxon>
        <taxon>Pseudonocardiales</taxon>
        <taxon>Pseudonocardiaceae</taxon>
        <taxon>Kutzneria</taxon>
    </lineage>
</organism>